<evidence type="ECO:0000256" key="5">
    <source>
        <dbReference type="ARBA" id="ARBA00022989"/>
    </source>
</evidence>
<protein>
    <submittedName>
        <fullName evidence="11">MFS sugar transporter, putative</fullName>
    </submittedName>
</protein>
<dbReference type="InterPro" id="IPR003663">
    <property type="entry name" value="Sugar/inositol_transpt"/>
</dbReference>
<comment type="subcellular location">
    <subcellularLocation>
        <location evidence="1">Membrane</location>
        <topology evidence="1">Multi-pass membrane protein</topology>
    </subcellularLocation>
</comment>
<feature type="compositionally biased region" description="Basic and acidic residues" evidence="8">
    <location>
        <begin position="482"/>
        <end position="495"/>
    </location>
</feature>
<dbReference type="Gene3D" id="1.20.1250.20">
    <property type="entry name" value="MFS general substrate transporter like domains"/>
    <property type="match status" value="1"/>
</dbReference>
<proteinExistence type="inferred from homology"/>
<feature type="transmembrane region" description="Helical" evidence="9">
    <location>
        <begin position="86"/>
        <end position="105"/>
    </location>
</feature>
<dbReference type="SUPFAM" id="SSF103473">
    <property type="entry name" value="MFS general substrate transporter"/>
    <property type="match status" value="1"/>
</dbReference>
<feature type="region of interest" description="Disordered" evidence="8">
    <location>
        <begin position="476"/>
        <end position="522"/>
    </location>
</feature>
<evidence type="ECO:0000256" key="6">
    <source>
        <dbReference type="ARBA" id="ARBA00023136"/>
    </source>
</evidence>
<evidence type="ECO:0000259" key="10">
    <source>
        <dbReference type="PROSITE" id="PS50850"/>
    </source>
</evidence>
<feature type="transmembrane region" description="Helical" evidence="9">
    <location>
        <begin position="177"/>
        <end position="198"/>
    </location>
</feature>
<dbReference type="PROSITE" id="PS00217">
    <property type="entry name" value="SUGAR_TRANSPORT_2"/>
    <property type="match status" value="1"/>
</dbReference>
<feature type="transmembrane region" description="Helical" evidence="9">
    <location>
        <begin position="437"/>
        <end position="456"/>
    </location>
</feature>
<gene>
    <name evidence="11" type="ORF">ACLA_090050</name>
</gene>
<dbReference type="GeneID" id="4705080"/>
<dbReference type="Proteomes" id="UP000006701">
    <property type="component" value="Unassembled WGS sequence"/>
</dbReference>
<dbReference type="InterPro" id="IPR050360">
    <property type="entry name" value="MFS_Sugar_Transporters"/>
</dbReference>
<evidence type="ECO:0000256" key="1">
    <source>
        <dbReference type="ARBA" id="ARBA00004141"/>
    </source>
</evidence>
<reference evidence="11 12" key="1">
    <citation type="journal article" date="2008" name="PLoS Genet.">
        <title>Genomic islands in the pathogenic filamentous fungus Aspergillus fumigatus.</title>
        <authorList>
            <person name="Fedorova N.D."/>
            <person name="Khaldi N."/>
            <person name="Joardar V.S."/>
            <person name="Maiti R."/>
            <person name="Amedeo P."/>
            <person name="Anderson M.J."/>
            <person name="Crabtree J."/>
            <person name="Silva J.C."/>
            <person name="Badger J.H."/>
            <person name="Albarraq A."/>
            <person name="Angiuoli S."/>
            <person name="Bussey H."/>
            <person name="Bowyer P."/>
            <person name="Cotty P.J."/>
            <person name="Dyer P.S."/>
            <person name="Egan A."/>
            <person name="Galens K."/>
            <person name="Fraser-Liggett C.M."/>
            <person name="Haas B.J."/>
            <person name="Inman J.M."/>
            <person name="Kent R."/>
            <person name="Lemieux S."/>
            <person name="Malavazi I."/>
            <person name="Orvis J."/>
            <person name="Roemer T."/>
            <person name="Ronning C.M."/>
            <person name="Sundaram J.P."/>
            <person name="Sutton G."/>
            <person name="Turner G."/>
            <person name="Venter J.C."/>
            <person name="White O.R."/>
            <person name="Whitty B.R."/>
            <person name="Youngman P."/>
            <person name="Wolfe K.H."/>
            <person name="Goldman G.H."/>
            <person name="Wortman J.R."/>
            <person name="Jiang B."/>
            <person name="Denning D.W."/>
            <person name="Nierman W.C."/>
        </authorList>
    </citation>
    <scope>NUCLEOTIDE SEQUENCE [LARGE SCALE GENOMIC DNA]</scope>
    <source>
        <strain evidence="12">ATCC 1007 / CBS 513.65 / DSM 816 / NCTC 3887 / NRRL 1</strain>
    </source>
</reference>
<feature type="transmembrane region" description="Helical" evidence="9">
    <location>
        <begin position="111"/>
        <end position="132"/>
    </location>
</feature>
<keyword evidence="3 7" id="KW-0813">Transport</keyword>
<keyword evidence="5 9" id="KW-1133">Transmembrane helix</keyword>
<evidence type="ECO:0000256" key="9">
    <source>
        <dbReference type="SAM" id="Phobius"/>
    </source>
</evidence>
<dbReference type="InterPro" id="IPR005829">
    <property type="entry name" value="Sugar_transporter_CS"/>
</dbReference>
<evidence type="ECO:0000256" key="8">
    <source>
        <dbReference type="SAM" id="MobiDB-lite"/>
    </source>
</evidence>
<dbReference type="OrthoDB" id="6612291at2759"/>
<sequence length="522" mass="56817">MGKRLGLLRAIYLVSASCMGSFAFAFDTGVISGVLTLESFQRDFGYTQAQKTTVNSNAVSILQAGAFFGCFFTTPVASRLGRRSGLILSSLIFTVGTVLQVINAHTLGTFYAGRVIAGVGIGAATVLIPMYAAEMSPKEFRGRLGACFQWFFALGVMVAYWVTYAVSRDQPSATKQWQIALGLQLLPSTLLLAGMCTVRESARWLATQGRTEAAWDSLRWVRGGEETAELRAEFDEILRGIEEETRVREHFTWRELLLPANRYRLFIAVTIQLCAQLSGNTSLAYYATQIFAAVGAGSSATLVTGFFGVVKVLGVTVFQLFVMDRIGRRVPFMVGAGAMGSFMLIIACVLATHPTPSTMTTTTGTTPAGIAMIIMTYAEAFSFNMSWGPLPWLYVGEIFSSRTREVGVTVGAASQWLFNFMMSQVTPHAISNIGWRMFLMFAIFNYAIIGYSWAFLRETSQHSLEEMQNVFGGGAAAAGEASLDKRLEEEPEPTRGEQSGPAPEASQSQSQSPSPSSIQEQP</sequence>
<organism evidence="11 12">
    <name type="scientific">Aspergillus clavatus (strain ATCC 1007 / CBS 513.65 / DSM 816 / NCTC 3887 / NRRL 1 / QM 1276 / 107)</name>
    <dbReference type="NCBI Taxonomy" id="344612"/>
    <lineage>
        <taxon>Eukaryota</taxon>
        <taxon>Fungi</taxon>
        <taxon>Dikarya</taxon>
        <taxon>Ascomycota</taxon>
        <taxon>Pezizomycotina</taxon>
        <taxon>Eurotiomycetes</taxon>
        <taxon>Eurotiomycetidae</taxon>
        <taxon>Eurotiales</taxon>
        <taxon>Aspergillaceae</taxon>
        <taxon>Aspergillus</taxon>
        <taxon>Aspergillus subgen. Fumigati</taxon>
    </lineage>
</organism>
<feature type="transmembrane region" description="Helical" evidence="9">
    <location>
        <begin position="263"/>
        <end position="287"/>
    </location>
</feature>
<dbReference type="HOGENOM" id="CLU_001265_30_12_1"/>
<dbReference type="PRINTS" id="PR00171">
    <property type="entry name" value="SUGRTRNSPORT"/>
</dbReference>
<dbReference type="OMA" id="IIMTYAE"/>
<keyword evidence="12" id="KW-1185">Reference proteome</keyword>
<dbReference type="Pfam" id="PF00083">
    <property type="entry name" value="Sugar_tr"/>
    <property type="match status" value="1"/>
</dbReference>
<keyword evidence="4 9" id="KW-0812">Transmembrane</keyword>
<name>A1CEL3_ASPCL</name>
<feature type="transmembrane region" description="Helical" evidence="9">
    <location>
        <begin position="57"/>
        <end position="74"/>
    </location>
</feature>
<feature type="transmembrane region" description="Helical" evidence="9">
    <location>
        <begin position="372"/>
        <end position="394"/>
    </location>
</feature>
<evidence type="ECO:0000313" key="11">
    <source>
        <dbReference type="EMBL" id="EAW11312.1"/>
    </source>
</evidence>
<evidence type="ECO:0000313" key="12">
    <source>
        <dbReference type="Proteomes" id="UP000006701"/>
    </source>
</evidence>
<dbReference type="GO" id="GO:0005351">
    <property type="term" value="F:carbohydrate:proton symporter activity"/>
    <property type="evidence" value="ECO:0007669"/>
    <property type="project" value="TreeGrafter"/>
</dbReference>
<dbReference type="AlphaFoldDB" id="A1CEL3"/>
<keyword evidence="11" id="KW-0762">Sugar transport</keyword>
<dbReference type="RefSeq" id="XP_001272738.1">
    <property type="nucleotide sequence ID" value="XM_001272737.1"/>
</dbReference>
<dbReference type="EMBL" id="DS027052">
    <property type="protein sequence ID" value="EAW11312.1"/>
    <property type="molecule type" value="Genomic_DNA"/>
</dbReference>
<dbReference type="InterPro" id="IPR005828">
    <property type="entry name" value="MFS_sugar_transport-like"/>
</dbReference>
<keyword evidence="6 9" id="KW-0472">Membrane</keyword>
<evidence type="ECO:0000256" key="7">
    <source>
        <dbReference type="RuleBase" id="RU003346"/>
    </source>
</evidence>
<feature type="transmembrane region" description="Helical" evidence="9">
    <location>
        <begin position="299"/>
        <end position="323"/>
    </location>
</feature>
<accession>A1CEL3</accession>
<dbReference type="eggNOG" id="KOG0254">
    <property type="taxonomic scope" value="Eukaryota"/>
</dbReference>
<dbReference type="InterPro" id="IPR036259">
    <property type="entry name" value="MFS_trans_sf"/>
</dbReference>
<dbReference type="KEGG" id="act:ACLA_090050"/>
<evidence type="ECO:0000256" key="4">
    <source>
        <dbReference type="ARBA" id="ARBA00022692"/>
    </source>
</evidence>
<feature type="transmembrane region" description="Helical" evidence="9">
    <location>
        <begin position="330"/>
        <end position="352"/>
    </location>
</feature>
<feature type="transmembrane region" description="Helical" evidence="9">
    <location>
        <begin position="12"/>
        <end position="37"/>
    </location>
</feature>
<evidence type="ECO:0000256" key="2">
    <source>
        <dbReference type="ARBA" id="ARBA00010992"/>
    </source>
</evidence>
<dbReference type="PANTHER" id="PTHR48022">
    <property type="entry name" value="PLASTIDIC GLUCOSE TRANSPORTER 4"/>
    <property type="match status" value="1"/>
</dbReference>
<feature type="domain" description="Major facilitator superfamily (MFS) profile" evidence="10">
    <location>
        <begin position="13"/>
        <end position="460"/>
    </location>
</feature>
<feature type="transmembrane region" description="Helical" evidence="9">
    <location>
        <begin position="144"/>
        <end position="165"/>
    </location>
</feature>
<dbReference type="PROSITE" id="PS50850">
    <property type="entry name" value="MFS"/>
    <property type="match status" value="1"/>
</dbReference>
<dbReference type="NCBIfam" id="TIGR00879">
    <property type="entry name" value="SP"/>
    <property type="match status" value="1"/>
</dbReference>
<dbReference type="PANTHER" id="PTHR48022:SF4">
    <property type="entry name" value="MAJOR FACILITATOR SUPERFAMILY (MFS) PROFILE DOMAIN-CONTAINING PROTEIN-RELATED"/>
    <property type="match status" value="1"/>
</dbReference>
<dbReference type="VEuPathDB" id="FungiDB:ACLA_090050"/>
<feature type="compositionally biased region" description="Low complexity" evidence="8">
    <location>
        <begin position="498"/>
        <end position="522"/>
    </location>
</feature>
<comment type="similarity">
    <text evidence="2 7">Belongs to the major facilitator superfamily. Sugar transporter (TC 2.A.1.1) family.</text>
</comment>
<dbReference type="InterPro" id="IPR020846">
    <property type="entry name" value="MFS_dom"/>
</dbReference>
<dbReference type="FunFam" id="1.20.1250.20:FF:000090">
    <property type="entry name" value="MFS sugar transporter, putative"/>
    <property type="match status" value="1"/>
</dbReference>
<feature type="transmembrane region" description="Helical" evidence="9">
    <location>
        <begin position="406"/>
        <end position="425"/>
    </location>
</feature>
<dbReference type="GO" id="GO:0016020">
    <property type="term" value="C:membrane"/>
    <property type="evidence" value="ECO:0007669"/>
    <property type="project" value="UniProtKB-SubCell"/>
</dbReference>
<evidence type="ECO:0000256" key="3">
    <source>
        <dbReference type="ARBA" id="ARBA00022448"/>
    </source>
</evidence>